<keyword evidence="1" id="KW-0175">Coiled coil</keyword>
<proteinExistence type="predicted"/>
<name>A0A0E9N1K6_9BACT</name>
<gene>
    <name evidence="3" type="ORF">FPE01S_02_08400</name>
</gene>
<feature type="transmembrane region" description="Helical" evidence="2">
    <location>
        <begin position="44"/>
        <end position="62"/>
    </location>
</feature>
<dbReference type="RefSeq" id="WP_046369567.1">
    <property type="nucleotide sequence ID" value="NZ_BBWV01000002.1"/>
</dbReference>
<evidence type="ECO:0000256" key="1">
    <source>
        <dbReference type="SAM" id="Coils"/>
    </source>
</evidence>
<evidence type="ECO:0000256" key="2">
    <source>
        <dbReference type="SAM" id="Phobius"/>
    </source>
</evidence>
<evidence type="ECO:0000313" key="4">
    <source>
        <dbReference type="Proteomes" id="UP000033121"/>
    </source>
</evidence>
<dbReference type="STRING" id="1220578.FPE01S_02_08400"/>
<protein>
    <submittedName>
        <fullName evidence="3">Uncharacterized protein</fullName>
    </submittedName>
</protein>
<comment type="caution">
    <text evidence="3">The sequence shown here is derived from an EMBL/GenBank/DDBJ whole genome shotgun (WGS) entry which is preliminary data.</text>
</comment>
<keyword evidence="2" id="KW-1133">Transmembrane helix</keyword>
<dbReference type="Proteomes" id="UP000033121">
    <property type="component" value="Unassembled WGS sequence"/>
</dbReference>
<feature type="coiled-coil region" evidence="1">
    <location>
        <begin position="16"/>
        <end position="43"/>
    </location>
</feature>
<reference evidence="3 4" key="1">
    <citation type="submission" date="2015-04" db="EMBL/GenBank/DDBJ databases">
        <title>Whole genome shotgun sequence of Flavihumibacter petaseus NBRC 106054.</title>
        <authorList>
            <person name="Miyazawa S."/>
            <person name="Hosoyama A."/>
            <person name="Hashimoto M."/>
            <person name="Noguchi M."/>
            <person name="Tsuchikane K."/>
            <person name="Ohji S."/>
            <person name="Yamazoe A."/>
            <person name="Ichikawa N."/>
            <person name="Kimura A."/>
            <person name="Fujita N."/>
        </authorList>
    </citation>
    <scope>NUCLEOTIDE SEQUENCE [LARGE SCALE GENOMIC DNA]</scope>
    <source>
        <strain evidence="3 4">NBRC 106054</strain>
    </source>
</reference>
<evidence type="ECO:0000313" key="3">
    <source>
        <dbReference type="EMBL" id="GAO43734.1"/>
    </source>
</evidence>
<dbReference type="AlphaFoldDB" id="A0A0E9N1K6"/>
<keyword evidence="4" id="KW-1185">Reference proteome</keyword>
<accession>A0A0E9N1K6</accession>
<organism evidence="3 4">
    <name type="scientific">Flavihumibacter petaseus NBRC 106054</name>
    <dbReference type="NCBI Taxonomy" id="1220578"/>
    <lineage>
        <taxon>Bacteria</taxon>
        <taxon>Pseudomonadati</taxon>
        <taxon>Bacteroidota</taxon>
        <taxon>Chitinophagia</taxon>
        <taxon>Chitinophagales</taxon>
        <taxon>Chitinophagaceae</taxon>
        <taxon>Flavihumibacter</taxon>
    </lineage>
</organism>
<dbReference type="EMBL" id="BBWV01000002">
    <property type="protein sequence ID" value="GAO43734.1"/>
    <property type="molecule type" value="Genomic_DNA"/>
</dbReference>
<keyword evidence="2" id="KW-0472">Membrane</keyword>
<keyword evidence="2" id="KW-0812">Transmembrane</keyword>
<sequence length="87" mass="10135">MRHFLSSKRQLPPFINRKIEARLSNIESQLKSINENLNKKGSNLFLYITILGAIVVFLSTFIEKYLIPDAKYKNDYHENNESLYGGK</sequence>